<comment type="caution">
    <text evidence="2">The sequence shown here is derived from an EMBL/GenBank/DDBJ whole genome shotgun (WGS) entry which is preliminary data.</text>
</comment>
<dbReference type="EMBL" id="JACJST010000043">
    <property type="protein sequence ID" value="MBD2571259.1"/>
    <property type="molecule type" value="Genomic_DNA"/>
</dbReference>
<dbReference type="Pfam" id="PF26308">
    <property type="entry name" value="YopA_M"/>
    <property type="match status" value="1"/>
</dbReference>
<feature type="domain" description="YopA central" evidence="1">
    <location>
        <begin position="127"/>
        <end position="258"/>
    </location>
</feature>
<keyword evidence="3" id="KW-1185">Reference proteome</keyword>
<dbReference type="RefSeq" id="WP_190720701.1">
    <property type="nucleotide sequence ID" value="NZ_JACJST010000043.1"/>
</dbReference>
<protein>
    <recommendedName>
        <fullName evidence="1">YopA central domain-containing protein</fullName>
    </recommendedName>
</protein>
<dbReference type="InterPro" id="IPR058684">
    <property type="entry name" value="YopA_M"/>
</dbReference>
<gene>
    <name evidence="2" type="ORF">H6G59_25905</name>
</gene>
<evidence type="ECO:0000259" key="1">
    <source>
        <dbReference type="Pfam" id="PF26308"/>
    </source>
</evidence>
<evidence type="ECO:0000313" key="2">
    <source>
        <dbReference type="EMBL" id="MBD2571259.1"/>
    </source>
</evidence>
<name>A0ABR8FN87_9NOST</name>
<evidence type="ECO:0000313" key="3">
    <source>
        <dbReference type="Proteomes" id="UP000640531"/>
    </source>
</evidence>
<organism evidence="2 3">
    <name type="scientific">Anabaena lutea FACHB-196</name>
    <dbReference type="NCBI Taxonomy" id="2692881"/>
    <lineage>
        <taxon>Bacteria</taxon>
        <taxon>Bacillati</taxon>
        <taxon>Cyanobacteriota</taxon>
        <taxon>Cyanophyceae</taxon>
        <taxon>Nostocales</taxon>
        <taxon>Nostocaceae</taxon>
        <taxon>Anabaena</taxon>
    </lineage>
</organism>
<proteinExistence type="predicted"/>
<reference evidence="2 3" key="1">
    <citation type="journal article" date="2020" name="ISME J.">
        <title>Comparative genomics reveals insights into cyanobacterial evolution and habitat adaptation.</title>
        <authorList>
            <person name="Chen M.Y."/>
            <person name="Teng W.K."/>
            <person name="Zhao L."/>
            <person name="Hu C.X."/>
            <person name="Zhou Y.K."/>
            <person name="Han B.P."/>
            <person name="Song L.R."/>
            <person name="Shu W.S."/>
        </authorList>
    </citation>
    <scope>NUCLEOTIDE SEQUENCE [LARGE SCALE GENOMIC DNA]</scope>
    <source>
        <strain evidence="2 3">FACHB-196</strain>
    </source>
</reference>
<dbReference type="Proteomes" id="UP000640531">
    <property type="component" value="Unassembled WGS sequence"/>
</dbReference>
<accession>A0ABR8FN87</accession>
<sequence>MKDNFPKALTPHFITNHPNEKIILYEGSINISDDNISDENNRTNQEGKISFDWFPTPMIQFESSRNLRIINSFDQTSKRISIGSKQGSILVSLTENKTTVIDNEITETCTGIVKNPIIIIPEPTNLNLDHVLFHLVNFCKFNGLWLRAENTQKSWDGRQILEANNWRVIIERIHDFKELDEELFSLGGYAITAIGKLEKIDKSSFPPEEAEELLDALHYFFSFVKGAWSSPILPIGLDAEDNKVWEKWEAPNIDYWRSTRSWFNGDGESLSNLFPGFWDLWQDSDLQQPIKLAIHWYVESSKKVASIEGSIALQQIALEMLSWVVLVECESRFTEADFNNTRNFNAQKKIEELLKFYGIPICIPSHLSHLVGLSTSYTLSSGPHVITWVRNKVIHGNFKNRYKLLALSTEETRETWELGKLYLELVLLGMFKYQGYHFDWTQKNYTIGLQTGELVPWITLTP</sequence>